<name>A0A3N6V416_9GAMM</name>
<reference evidence="1 2" key="1">
    <citation type="submission" date="2018-10" db="EMBL/GenBank/DDBJ databases">
        <title>Draft genome sequence for the type isolate of Erwinia psidii, agent causal of bacterial blight in guava (Psidium guajava) and wilt and die-back of Eucalyptus spp.</title>
        <authorList>
            <person name="Hermenegildo P.S."/>
            <person name="Santos S.A."/>
            <person name="Guimaraes L.M.S."/>
            <person name="Vidigal P.M.P."/>
            <person name="Pereira I.C."/>
            <person name="Badel J.L."/>
            <person name="Alfenas-Zerbini P."/>
            <person name="Ferreira M.A.S.V."/>
            <person name="Alfenas A.C."/>
        </authorList>
    </citation>
    <scope>NUCLEOTIDE SEQUENCE [LARGE SCALE GENOMIC DNA]</scope>
    <source>
        <strain evidence="1 2">IBSBF 435</strain>
    </source>
</reference>
<dbReference type="Pfam" id="PF03692">
    <property type="entry name" value="CxxCxxCC"/>
    <property type="match status" value="1"/>
</dbReference>
<dbReference type="InterPro" id="IPR005358">
    <property type="entry name" value="Puta_zinc/iron-chelating_dom"/>
</dbReference>
<dbReference type="PANTHER" id="PTHR36931">
    <property type="entry name" value="UPF0153 PROTEIN YEIW"/>
    <property type="match status" value="1"/>
</dbReference>
<comment type="caution">
    <text evidence="1">The sequence shown here is derived from an EMBL/GenBank/DDBJ whole genome shotgun (WGS) entry which is preliminary data.</text>
</comment>
<dbReference type="EMBL" id="RHHM01000001">
    <property type="protein sequence ID" value="RQM39855.1"/>
    <property type="molecule type" value="Genomic_DNA"/>
</dbReference>
<sequence length="85" mass="9167">MECRSACGACCTAPSVSTPIPGMPEGKPANTPCIQLDEQQRCKIFTSPLRPAVCAGLKPNPEMCCTSREEAMIWLLDLERRTAPG</sequence>
<keyword evidence="2" id="KW-1185">Reference proteome</keyword>
<dbReference type="AlphaFoldDB" id="A0A3N6V416"/>
<dbReference type="Proteomes" id="UP000279457">
    <property type="component" value="Unassembled WGS sequence"/>
</dbReference>
<dbReference type="PANTHER" id="PTHR36931:SF1">
    <property type="entry name" value="UPF0153 PROTEIN YEIW"/>
    <property type="match status" value="1"/>
</dbReference>
<gene>
    <name evidence="1" type="ORF">EB241_00625</name>
</gene>
<protein>
    <submittedName>
        <fullName evidence="1">YkgJ family cysteine cluster protein</fullName>
    </submittedName>
</protein>
<dbReference type="RefSeq" id="WP_124231304.1">
    <property type="nucleotide sequence ID" value="NZ_RHHM01000001.1"/>
</dbReference>
<accession>A0A3N6V416</accession>
<proteinExistence type="predicted"/>
<evidence type="ECO:0000313" key="1">
    <source>
        <dbReference type="EMBL" id="RQM39855.1"/>
    </source>
</evidence>
<evidence type="ECO:0000313" key="2">
    <source>
        <dbReference type="Proteomes" id="UP000279457"/>
    </source>
</evidence>
<dbReference type="InterPro" id="IPR052572">
    <property type="entry name" value="UPF0153_domain"/>
</dbReference>
<dbReference type="OrthoDB" id="9803986at2"/>
<organism evidence="1 2">
    <name type="scientific">Erwinia psidii</name>
    <dbReference type="NCBI Taxonomy" id="69224"/>
    <lineage>
        <taxon>Bacteria</taxon>
        <taxon>Pseudomonadati</taxon>
        <taxon>Pseudomonadota</taxon>
        <taxon>Gammaproteobacteria</taxon>
        <taxon>Enterobacterales</taxon>
        <taxon>Erwiniaceae</taxon>
        <taxon>Erwinia</taxon>
    </lineage>
</organism>